<sequence length="173" mass="18856">MLHYFTIFTAIIGLSAVNASAAQWQSDYATALKQTRSDDRPMLMVIDQPGVAEKSLDDEVISNDAKGALADYDLCRVDASTKYGAKVAEAFGAKAFPYVACIDKSGKVILDSASGEINTDKWTKMVTKNRTGEKPVRRVVAKPAVTTSPVSTQSYQPYTPQARPYCAKCQRGY</sequence>
<dbReference type="Gene3D" id="3.40.30.10">
    <property type="entry name" value="Glutaredoxin"/>
    <property type="match status" value="1"/>
</dbReference>
<organism evidence="2 3">
    <name type="scientific">Aeoliella straminimaris</name>
    <dbReference type="NCBI Taxonomy" id="2954799"/>
    <lineage>
        <taxon>Bacteria</taxon>
        <taxon>Pseudomonadati</taxon>
        <taxon>Planctomycetota</taxon>
        <taxon>Planctomycetia</taxon>
        <taxon>Pirellulales</taxon>
        <taxon>Lacipirellulaceae</taxon>
        <taxon>Aeoliella</taxon>
    </lineage>
</organism>
<feature type="signal peptide" evidence="1">
    <location>
        <begin position="1"/>
        <end position="21"/>
    </location>
</feature>
<dbReference type="InterPro" id="IPR036249">
    <property type="entry name" value="Thioredoxin-like_sf"/>
</dbReference>
<keyword evidence="3" id="KW-1185">Reference proteome</keyword>
<evidence type="ECO:0000256" key="1">
    <source>
        <dbReference type="SAM" id="SignalP"/>
    </source>
</evidence>
<accession>A0A9X2JG14</accession>
<dbReference type="AlphaFoldDB" id="A0A9X2JG14"/>
<proteinExistence type="predicted"/>
<feature type="chain" id="PRO_5040736224" evidence="1">
    <location>
        <begin position="22"/>
        <end position="173"/>
    </location>
</feature>
<dbReference type="Proteomes" id="UP001155241">
    <property type="component" value="Unassembled WGS sequence"/>
</dbReference>
<dbReference type="EMBL" id="JAMXLR010000026">
    <property type="protein sequence ID" value="MCO6043902.1"/>
    <property type="molecule type" value="Genomic_DNA"/>
</dbReference>
<reference evidence="2" key="1">
    <citation type="submission" date="2022-06" db="EMBL/GenBank/DDBJ databases">
        <title>Aeoliella straminimaris, a novel planctomycete from sediments.</title>
        <authorList>
            <person name="Vitorino I.R."/>
            <person name="Lage O.M."/>
        </authorList>
    </citation>
    <scope>NUCLEOTIDE SEQUENCE</scope>
    <source>
        <strain evidence="2">ICT_H6.2</strain>
    </source>
</reference>
<evidence type="ECO:0000313" key="2">
    <source>
        <dbReference type="EMBL" id="MCO6043902.1"/>
    </source>
</evidence>
<name>A0A9X2JG14_9BACT</name>
<dbReference type="SUPFAM" id="SSF52833">
    <property type="entry name" value="Thioredoxin-like"/>
    <property type="match status" value="1"/>
</dbReference>
<comment type="caution">
    <text evidence="2">The sequence shown here is derived from an EMBL/GenBank/DDBJ whole genome shotgun (WGS) entry which is preliminary data.</text>
</comment>
<protein>
    <submittedName>
        <fullName evidence="2">Uncharacterized protein</fullName>
    </submittedName>
</protein>
<keyword evidence="1" id="KW-0732">Signal</keyword>
<gene>
    <name evidence="2" type="ORF">NG895_08275</name>
</gene>
<dbReference type="RefSeq" id="WP_252852004.1">
    <property type="nucleotide sequence ID" value="NZ_JAMXLR010000026.1"/>
</dbReference>
<evidence type="ECO:0000313" key="3">
    <source>
        <dbReference type="Proteomes" id="UP001155241"/>
    </source>
</evidence>